<gene>
    <name evidence="2" type="ORF">C5689_06705</name>
</gene>
<comment type="caution">
    <text evidence="2">The sequence shown here is derived from an EMBL/GenBank/DDBJ whole genome shotgun (WGS) entry which is preliminary data.</text>
</comment>
<dbReference type="OrthoDB" id="7743649at2"/>
<dbReference type="RefSeq" id="WP_108916495.1">
    <property type="nucleotide sequence ID" value="NZ_BGJY01000015.1"/>
</dbReference>
<sequence length="189" mass="19277">MASGDETNGVREAVGVFDAADALQEAVDELQTSGFDRADISLMAGELTVQQKLGHAYEKAEDVADDPDVPRGAYISPESIGEAQGALVGGLGYIGAIGAAGLIFASGGTMAAALAAAAIAGGGGGLVGALFARLIGEHHAQYLQEQLDRGGILLWVRTRDAAHEKSAVDILNKHSGRDVHVHGVPDAPL</sequence>
<evidence type="ECO:0000313" key="2">
    <source>
        <dbReference type="EMBL" id="PWB94741.1"/>
    </source>
</evidence>
<proteinExistence type="predicted"/>
<accession>A0A2U1SSZ4</accession>
<protein>
    <recommendedName>
        <fullName evidence="4">DUF1269 domain-containing protein</fullName>
    </recommendedName>
</protein>
<organism evidence="2 3">
    <name type="scientific">Methylosinus sporium</name>
    <dbReference type="NCBI Taxonomy" id="428"/>
    <lineage>
        <taxon>Bacteria</taxon>
        <taxon>Pseudomonadati</taxon>
        <taxon>Pseudomonadota</taxon>
        <taxon>Alphaproteobacteria</taxon>
        <taxon>Hyphomicrobiales</taxon>
        <taxon>Methylocystaceae</taxon>
        <taxon>Methylosinus</taxon>
    </lineage>
</organism>
<dbReference type="AlphaFoldDB" id="A0A2U1SSZ4"/>
<feature type="transmembrane region" description="Helical" evidence="1">
    <location>
        <begin position="111"/>
        <end position="132"/>
    </location>
</feature>
<keyword evidence="1" id="KW-0812">Transmembrane</keyword>
<dbReference type="EMBL" id="PUIV01000006">
    <property type="protein sequence ID" value="PWB94741.1"/>
    <property type="molecule type" value="Genomic_DNA"/>
</dbReference>
<keyword evidence="1" id="KW-1133">Transmembrane helix</keyword>
<evidence type="ECO:0008006" key="4">
    <source>
        <dbReference type="Google" id="ProtNLM"/>
    </source>
</evidence>
<reference evidence="2 3" key="1">
    <citation type="journal article" date="2018" name="Appl. Microbiol. Biotechnol.">
        <title>Co-cultivation of the strictly anaerobic methanogen Methanosarcina barkeri with aerobic methanotrophs in an oxygen-limited membrane bioreactor.</title>
        <authorList>
            <person name="In 't Zandt M.H."/>
            <person name="van den Bosch T.J.M."/>
            <person name="Rijkers R."/>
            <person name="van Kessel M.A.H.J."/>
            <person name="Jetten M.S.M."/>
            <person name="Welte C.U."/>
        </authorList>
    </citation>
    <scope>NUCLEOTIDE SEQUENCE [LARGE SCALE GENOMIC DNA]</scope>
    <source>
        <strain evidence="2 3">DSM 17706</strain>
    </source>
</reference>
<evidence type="ECO:0000313" key="3">
    <source>
        <dbReference type="Proteomes" id="UP000245137"/>
    </source>
</evidence>
<dbReference type="Proteomes" id="UP000245137">
    <property type="component" value="Unassembled WGS sequence"/>
</dbReference>
<feature type="transmembrane region" description="Helical" evidence="1">
    <location>
        <begin position="86"/>
        <end position="105"/>
    </location>
</feature>
<keyword evidence="1" id="KW-0472">Membrane</keyword>
<evidence type="ECO:0000256" key="1">
    <source>
        <dbReference type="SAM" id="Phobius"/>
    </source>
</evidence>
<keyword evidence="3" id="KW-1185">Reference proteome</keyword>
<name>A0A2U1SSZ4_METSR</name>